<accession>A0A8J4XNJ2</accession>
<evidence type="ECO:0000313" key="1">
    <source>
        <dbReference type="EMBL" id="KAG0710604.1"/>
    </source>
</evidence>
<comment type="caution">
    <text evidence="1">The sequence shown here is derived from an EMBL/GenBank/DDBJ whole genome shotgun (WGS) entry which is preliminary data.</text>
</comment>
<proteinExistence type="predicted"/>
<reference evidence="1" key="1">
    <citation type="submission" date="2020-07" db="EMBL/GenBank/DDBJ databases">
        <title>The High-quality genome of the commercially important snow crab, Chionoecetes opilio.</title>
        <authorList>
            <person name="Jeong J.-H."/>
            <person name="Ryu S."/>
        </authorList>
    </citation>
    <scope>NUCLEOTIDE SEQUENCE</scope>
    <source>
        <strain evidence="1">MADBK_172401_WGS</strain>
        <tissue evidence="1">Digestive gland</tissue>
    </source>
</reference>
<keyword evidence="2" id="KW-1185">Reference proteome</keyword>
<sequence>MAASHWLPRTPRQDVCSGGKRRGAAGRCKATEMRGLQYPGYYQPLPVAPKVCTHISSPCGLLMGAKLSGMARLSSRAHAGCKYVPCRTKNIPEAPKTPQVLHFSQSPCVCVGRGWEAHSSQRGARTHDHEIKSLVLYRLS</sequence>
<dbReference type="OrthoDB" id="8300472at2759"/>
<organism evidence="1 2">
    <name type="scientific">Chionoecetes opilio</name>
    <name type="common">Atlantic snow crab</name>
    <name type="synonym">Cancer opilio</name>
    <dbReference type="NCBI Taxonomy" id="41210"/>
    <lineage>
        <taxon>Eukaryota</taxon>
        <taxon>Metazoa</taxon>
        <taxon>Ecdysozoa</taxon>
        <taxon>Arthropoda</taxon>
        <taxon>Crustacea</taxon>
        <taxon>Multicrustacea</taxon>
        <taxon>Malacostraca</taxon>
        <taxon>Eumalacostraca</taxon>
        <taxon>Eucarida</taxon>
        <taxon>Decapoda</taxon>
        <taxon>Pleocyemata</taxon>
        <taxon>Brachyura</taxon>
        <taxon>Eubrachyura</taxon>
        <taxon>Majoidea</taxon>
        <taxon>Majidae</taxon>
        <taxon>Chionoecetes</taxon>
    </lineage>
</organism>
<gene>
    <name evidence="1" type="ORF">GWK47_022444</name>
</gene>
<dbReference type="AlphaFoldDB" id="A0A8J4XNJ2"/>
<name>A0A8J4XNJ2_CHIOP</name>
<protein>
    <submittedName>
        <fullName evidence="1">Uncharacterized protein</fullName>
    </submittedName>
</protein>
<dbReference type="Proteomes" id="UP000770661">
    <property type="component" value="Unassembled WGS sequence"/>
</dbReference>
<dbReference type="EMBL" id="JACEEZ010024028">
    <property type="protein sequence ID" value="KAG0710604.1"/>
    <property type="molecule type" value="Genomic_DNA"/>
</dbReference>
<evidence type="ECO:0000313" key="2">
    <source>
        <dbReference type="Proteomes" id="UP000770661"/>
    </source>
</evidence>